<keyword evidence="3 5" id="KW-0808">Transferase</keyword>
<gene>
    <name evidence="5" type="ORF">M8A51_25055</name>
</gene>
<dbReference type="EMBL" id="JAMKFE010000024">
    <property type="protein sequence ID" value="MCM5682813.1"/>
    <property type="molecule type" value="Genomic_DNA"/>
</dbReference>
<evidence type="ECO:0000313" key="5">
    <source>
        <dbReference type="EMBL" id="MCM5682813.1"/>
    </source>
</evidence>
<protein>
    <submittedName>
        <fullName evidence="5">Glycosyltransferase</fullName>
        <ecNumber evidence="5">2.4.-.-</ecNumber>
    </submittedName>
</protein>
<evidence type="ECO:0000256" key="1">
    <source>
        <dbReference type="ARBA" id="ARBA00006739"/>
    </source>
</evidence>
<evidence type="ECO:0000259" key="4">
    <source>
        <dbReference type="Pfam" id="PF00535"/>
    </source>
</evidence>
<evidence type="ECO:0000256" key="2">
    <source>
        <dbReference type="ARBA" id="ARBA00022676"/>
    </source>
</evidence>
<reference evidence="5" key="1">
    <citation type="submission" date="2022-05" db="EMBL/GenBank/DDBJ databases">
        <title>Schlegelella sp. nov., isolated from mangrove soil.</title>
        <authorList>
            <person name="Liu Y."/>
            <person name="Ge X."/>
            <person name="Liu W."/>
        </authorList>
    </citation>
    <scope>NUCLEOTIDE SEQUENCE</scope>
    <source>
        <strain evidence="5">S2-27</strain>
    </source>
</reference>
<sequence>MTPIDPDPRLSVVVLTHRRTGELLRTLHRLSALPEQPRLIVVDNDARGRSAERVAREFPQVQLVRCPRNLGAAGRNAGVERVRTPYVAFCDDDTWWAPGALRRAAELLDAHPHLGALAARVLVGPEECEDPTCRFMARSPLPGAGLPGPALIGFMAGAVVMRTEAFRAVGGYEPRLFIGGEERLMGLDLLTAGWQMAYEPGLTVHHHPSSSRDTRRRQLLHARNALWIAWLRLPGASLRHETHRVLREAADAGLLWPVLVRALVGLPWVLRHRRVVPPEVERMRQQVLGAPRRIRARPAAAGA</sequence>
<proteinExistence type="inferred from homology"/>
<keyword evidence="2 5" id="KW-0328">Glycosyltransferase</keyword>
<feature type="domain" description="Glycosyltransferase 2-like" evidence="4">
    <location>
        <begin position="11"/>
        <end position="134"/>
    </location>
</feature>
<dbReference type="GO" id="GO:0016757">
    <property type="term" value="F:glycosyltransferase activity"/>
    <property type="evidence" value="ECO:0007669"/>
    <property type="project" value="UniProtKB-KW"/>
</dbReference>
<organism evidence="5 6">
    <name type="scientific">Caldimonas mangrovi</name>
    <dbReference type="NCBI Taxonomy" id="2944811"/>
    <lineage>
        <taxon>Bacteria</taxon>
        <taxon>Pseudomonadati</taxon>
        <taxon>Pseudomonadota</taxon>
        <taxon>Betaproteobacteria</taxon>
        <taxon>Burkholderiales</taxon>
        <taxon>Sphaerotilaceae</taxon>
        <taxon>Caldimonas</taxon>
    </lineage>
</organism>
<comment type="caution">
    <text evidence="5">The sequence shown here is derived from an EMBL/GenBank/DDBJ whole genome shotgun (WGS) entry which is preliminary data.</text>
</comment>
<dbReference type="Proteomes" id="UP001165541">
    <property type="component" value="Unassembled WGS sequence"/>
</dbReference>
<evidence type="ECO:0000313" key="6">
    <source>
        <dbReference type="Proteomes" id="UP001165541"/>
    </source>
</evidence>
<dbReference type="PANTHER" id="PTHR43179:SF12">
    <property type="entry name" value="GALACTOFURANOSYLTRANSFERASE GLFT2"/>
    <property type="match status" value="1"/>
</dbReference>
<comment type="similarity">
    <text evidence="1">Belongs to the glycosyltransferase 2 family.</text>
</comment>
<dbReference type="SUPFAM" id="SSF53448">
    <property type="entry name" value="Nucleotide-diphospho-sugar transferases"/>
    <property type="match status" value="1"/>
</dbReference>
<dbReference type="EC" id="2.4.-.-" evidence="5"/>
<keyword evidence="6" id="KW-1185">Reference proteome</keyword>
<dbReference type="InterPro" id="IPR029044">
    <property type="entry name" value="Nucleotide-diphossugar_trans"/>
</dbReference>
<accession>A0ABT0YW51</accession>
<dbReference type="Gene3D" id="3.90.550.10">
    <property type="entry name" value="Spore Coat Polysaccharide Biosynthesis Protein SpsA, Chain A"/>
    <property type="match status" value="1"/>
</dbReference>
<name>A0ABT0YW51_9BURK</name>
<dbReference type="RefSeq" id="WP_251781355.1">
    <property type="nucleotide sequence ID" value="NZ_JAMKFE010000024.1"/>
</dbReference>
<dbReference type="InterPro" id="IPR001173">
    <property type="entry name" value="Glyco_trans_2-like"/>
</dbReference>
<evidence type="ECO:0000256" key="3">
    <source>
        <dbReference type="ARBA" id="ARBA00022679"/>
    </source>
</evidence>
<dbReference type="PANTHER" id="PTHR43179">
    <property type="entry name" value="RHAMNOSYLTRANSFERASE WBBL"/>
    <property type="match status" value="1"/>
</dbReference>
<dbReference type="Pfam" id="PF00535">
    <property type="entry name" value="Glycos_transf_2"/>
    <property type="match status" value="1"/>
</dbReference>